<name>A0A6L3V4H3_9BACI</name>
<evidence type="ECO:0000313" key="2">
    <source>
        <dbReference type="Proteomes" id="UP000481030"/>
    </source>
</evidence>
<keyword evidence="2" id="KW-1185">Reference proteome</keyword>
<organism evidence="1 2">
    <name type="scientific">Cytobacillus depressus</name>
    <dbReference type="NCBI Taxonomy" id="1602942"/>
    <lineage>
        <taxon>Bacteria</taxon>
        <taxon>Bacillati</taxon>
        <taxon>Bacillota</taxon>
        <taxon>Bacilli</taxon>
        <taxon>Bacillales</taxon>
        <taxon>Bacillaceae</taxon>
        <taxon>Cytobacillus</taxon>
    </lineage>
</organism>
<dbReference type="AlphaFoldDB" id="A0A6L3V4H3"/>
<proteinExistence type="predicted"/>
<comment type="caution">
    <text evidence="1">The sequence shown here is derived from an EMBL/GenBank/DDBJ whole genome shotgun (WGS) entry which is preliminary data.</text>
</comment>
<dbReference type="EMBL" id="WBOS01000022">
    <property type="protein sequence ID" value="KAB2328929.1"/>
    <property type="molecule type" value="Genomic_DNA"/>
</dbReference>
<gene>
    <name evidence="1" type="ORF">F7731_23535</name>
</gene>
<evidence type="ECO:0000313" key="1">
    <source>
        <dbReference type="EMBL" id="KAB2328929.1"/>
    </source>
</evidence>
<reference evidence="1 2" key="1">
    <citation type="journal article" date="2016" name="Antonie Van Leeuwenhoek">
        <title>Bacillus depressus sp. nov., isolated from soil of a sunflower field.</title>
        <authorList>
            <person name="Wei X."/>
            <person name="Xin D."/>
            <person name="Xin Y."/>
            <person name="Zhang H."/>
            <person name="Wang T."/>
            <person name="Zhang J."/>
        </authorList>
    </citation>
    <scope>NUCLEOTIDE SEQUENCE [LARGE SCALE GENOMIC DNA]</scope>
    <source>
        <strain evidence="1 2">BZ1</strain>
    </source>
</reference>
<sequence length="94" mass="10170">MIQDSTGVYFSPAINVTGHNRVSIILQATQDGIVDVDVSEDGITWSTHEGMDLIADEKTSYQVLMDNNQHVRYSVNTAGTITASSIYMGGFVNG</sequence>
<dbReference type="RefSeq" id="WP_151537227.1">
    <property type="nucleotide sequence ID" value="NZ_WBOS01000022.1"/>
</dbReference>
<dbReference type="Proteomes" id="UP000481030">
    <property type="component" value="Unassembled WGS sequence"/>
</dbReference>
<accession>A0A6L3V4H3</accession>
<protein>
    <submittedName>
        <fullName evidence="1">Uncharacterized protein</fullName>
    </submittedName>
</protein>